<sequence>MAKNNTIIPMQLALLAIVLTCAIMVKEATSISICNIDTNNLEKCRPAVTGNNPPAPGPGCCGVVKSANLQCLCPYKPFLSRFGIDPSKVRPLLAKCGINERTRTLKVLHKYRNFFKLSFISNLQTTLLQACLIRVNQHHTL</sequence>
<dbReference type="GO" id="GO:0005504">
    <property type="term" value="F:fatty acid binding"/>
    <property type="evidence" value="ECO:0007669"/>
    <property type="project" value="InterPro"/>
</dbReference>
<dbReference type="InterPro" id="IPR016140">
    <property type="entry name" value="Bifunc_inhib/LTP/seed_store"/>
</dbReference>
<keyword evidence="1" id="KW-0732">Signal</keyword>
<evidence type="ECO:0000256" key="1">
    <source>
        <dbReference type="SAM" id="SignalP"/>
    </source>
</evidence>
<dbReference type="AlphaFoldDB" id="R0GSL7"/>
<gene>
    <name evidence="3" type="ORF">CARUB_v10027333mg</name>
</gene>
<dbReference type="Pfam" id="PF14368">
    <property type="entry name" value="LTP_2"/>
    <property type="match status" value="1"/>
</dbReference>
<dbReference type="SUPFAM" id="SSF47699">
    <property type="entry name" value="Bifunctional inhibitor/lipid-transfer protein/seed storage 2S albumin"/>
    <property type="match status" value="1"/>
</dbReference>
<dbReference type="InterPro" id="IPR036312">
    <property type="entry name" value="Bifun_inhib/LTP/seed_sf"/>
</dbReference>
<accession>R0GSL7</accession>
<name>R0GSL7_9BRAS</name>
<dbReference type="Gene3D" id="1.10.110.10">
    <property type="entry name" value="Plant lipid-transfer and hydrophobic proteins"/>
    <property type="match status" value="1"/>
</dbReference>
<keyword evidence="4" id="KW-1185">Reference proteome</keyword>
<dbReference type="EMBL" id="KB870812">
    <property type="protein sequence ID" value="EOA14183.1"/>
    <property type="molecule type" value="Genomic_DNA"/>
</dbReference>
<dbReference type="CDD" id="cd04660">
    <property type="entry name" value="nsLTP_like"/>
    <property type="match status" value="1"/>
</dbReference>
<dbReference type="GO" id="GO:0009627">
    <property type="term" value="P:systemic acquired resistance"/>
    <property type="evidence" value="ECO:0007669"/>
    <property type="project" value="InterPro"/>
</dbReference>
<dbReference type="InterPro" id="IPR039265">
    <property type="entry name" value="DIR1-like"/>
</dbReference>
<dbReference type="eggNOG" id="ENOG502S7QX">
    <property type="taxonomic scope" value="Eukaryota"/>
</dbReference>
<feature type="signal peptide" evidence="1">
    <location>
        <begin position="1"/>
        <end position="30"/>
    </location>
</feature>
<dbReference type="PANTHER" id="PTHR33122:SF40">
    <property type="entry name" value="BIFUNCTIONAL INHIBITOR_LIPID-TRANSFER PROTEIN_SEED STORAGE 2S ALBUMIN SUPERFAMILY PROTEIN"/>
    <property type="match status" value="1"/>
</dbReference>
<protein>
    <recommendedName>
        <fullName evidence="2">Bifunctional inhibitor/plant lipid transfer protein/seed storage helical domain-containing protein</fullName>
    </recommendedName>
</protein>
<feature type="domain" description="Bifunctional inhibitor/plant lipid transfer protein/seed storage helical" evidence="2">
    <location>
        <begin position="16"/>
        <end position="102"/>
    </location>
</feature>
<dbReference type="Proteomes" id="UP000029121">
    <property type="component" value="Unassembled WGS sequence"/>
</dbReference>
<dbReference type="InterPro" id="IPR044741">
    <property type="entry name" value="NsLTP-like"/>
</dbReference>
<evidence type="ECO:0000313" key="3">
    <source>
        <dbReference type="EMBL" id="EOA14183.1"/>
    </source>
</evidence>
<dbReference type="PANTHER" id="PTHR33122">
    <property type="entry name" value="LIPID BINDING PROTEIN-RELATED"/>
    <property type="match status" value="1"/>
</dbReference>
<dbReference type="OrthoDB" id="656626at2759"/>
<dbReference type="KEGG" id="crb:17875912"/>
<evidence type="ECO:0000313" key="4">
    <source>
        <dbReference type="Proteomes" id="UP000029121"/>
    </source>
</evidence>
<proteinExistence type="predicted"/>
<reference evidence="4" key="1">
    <citation type="journal article" date="2013" name="Nat. Genet.">
        <title>The Capsella rubella genome and the genomic consequences of rapid mating system evolution.</title>
        <authorList>
            <person name="Slotte T."/>
            <person name="Hazzouri K.M."/>
            <person name="Agren J.A."/>
            <person name="Koenig D."/>
            <person name="Maumus F."/>
            <person name="Guo Y.L."/>
            <person name="Steige K."/>
            <person name="Platts A.E."/>
            <person name="Escobar J.S."/>
            <person name="Newman L.K."/>
            <person name="Wang W."/>
            <person name="Mandakova T."/>
            <person name="Vello E."/>
            <person name="Smith L.M."/>
            <person name="Henz S.R."/>
            <person name="Steffen J."/>
            <person name="Takuno S."/>
            <person name="Brandvain Y."/>
            <person name="Coop G."/>
            <person name="Andolfatto P."/>
            <person name="Hu T.T."/>
            <person name="Blanchette M."/>
            <person name="Clark R.M."/>
            <person name="Quesneville H."/>
            <person name="Nordborg M."/>
            <person name="Gaut B.S."/>
            <person name="Lysak M.A."/>
            <person name="Jenkins J."/>
            <person name="Grimwood J."/>
            <person name="Chapman J."/>
            <person name="Prochnik S."/>
            <person name="Shu S."/>
            <person name="Rokhsar D."/>
            <person name="Schmutz J."/>
            <person name="Weigel D."/>
            <person name="Wright S.I."/>
        </authorList>
    </citation>
    <scope>NUCLEOTIDE SEQUENCE [LARGE SCALE GENOMIC DNA]</scope>
    <source>
        <strain evidence="4">cv. Monte Gargano</strain>
    </source>
</reference>
<evidence type="ECO:0000259" key="2">
    <source>
        <dbReference type="Pfam" id="PF14368"/>
    </source>
</evidence>
<dbReference type="STRING" id="81985.R0GSL7"/>
<organism evidence="3 4">
    <name type="scientific">Capsella rubella</name>
    <dbReference type="NCBI Taxonomy" id="81985"/>
    <lineage>
        <taxon>Eukaryota</taxon>
        <taxon>Viridiplantae</taxon>
        <taxon>Streptophyta</taxon>
        <taxon>Embryophyta</taxon>
        <taxon>Tracheophyta</taxon>
        <taxon>Spermatophyta</taxon>
        <taxon>Magnoliopsida</taxon>
        <taxon>eudicotyledons</taxon>
        <taxon>Gunneridae</taxon>
        <taxon>Pentapetalae</taxon>
        <taxon>rosids</taxon>
        <taxon>malvids</taxon>
        <taxon>Brassicales</taxon>
        <taxon>Brassicaceae</taxon>
        <taxon>Camelineae</taxon>
        <taxon>Capsella</taxon>
    </lineage>
</organism>
<feature type="chain" id="PRO_5004341411" description="Bifunctional inhibitor/plant lipid transfer protein/seed storage helical domain-containing protein" evidence="1">
    <location>
        <begin position="31"/>
        <end position="141"/>
    </location>
</feature>